<reference evidence="2" key="1">
    <citation type="journal article" date="2021" name="PeerJ">
        <title>Extensive microbial diversity within the chicken gut microbiome revealed by metagenomics and culture.</title>
        <authorList>
            <person name="Gilroy R."/>
            <person name="Ravi A."/>
            <person name="Getino M."/>
            <person name="Pursley I."/>
            <person name="Horton D.L."/>
            <person name="Alikhan N.F."/>
            <person name="Baker D."/>
            <person name="Gharbi K."/>
            <person name="Hall N."/>
            <person name="Watson M."/>
            <person name="Adriaenssens E.M."/>
            <person name="Foster-Nyarko E."/>
            <person name="Jarju S."/>
            <person name="Secka A."/>
            <person name="Antonio M."/>
            <person name="Oren A."/>
            <person name="Chaudhuri R.R."/>
            <person name="La Ragione R."/>
            <person name="Hildebrand F."/>
            <person name="Pallen M.J."/>
        </authorList>
    </citation>
    <scope>NUCLEOTIDE SEQUENCE</scope>
    <source>
        <strain evidence="2">ChiGjej2B2-19336</strain>
    </source>
</reference>
<protein>
    <submittedName>
        <fullName evidence="2">Glycosyltransferase family 2 protein</fullName>
    </submittedName>
</protein>
<dbReference type="Proteomes" id="UP000698963">
    <property type="component" value="Unassembled WGS sequence"/>
</dbReference>
<dbReference type="InterPro" id="IPR029044">
    <property type="entry name" value="Nucleotide-diphossugar_trans"/>
</dbReference>
<name>A0A921DRT7_9BACT</name>
<proteinExistence type="predicted"/>
<comment type="caution">
    <text evidence="2">The sequence shown here is derived from an EMBL/GenBank/DDBJ whole genome shotgun (WGS) entry which is preliminary data.</text>
</comment>
<dbReference type="Pfam" id="PF00535">
    <property type="entry name" value="Glycos_transf_2"/>
    <property type="match status" value="1"/>
</dbReference>
<feature type="non-terminal residue" evidence="2">
    <location>
        <position position="46"/>
    </location>
</feature>
<dbReference type="CDD" id="cd00761">
    <property type="entry name" value="Glyco_tranf_GTA_type"/>
    <property type="match status" value="1"/>
</dbReference>
<dbReference type="EMBL" id="DYZA01000142">
    <property type="protein sequence ID" value="HJD97383.1"/>
    <property type="molecule type" value="Genomic_DNA"/>
</dbReference>
<dbReference type="AlphaFoldDB" id="A0A921DRT7"/>
<accession>A0A921DRT7</accession>
<evidence type="ECO:0000313" key="3">
    <source>
        <dbReference type="Proteomes" id="UP000698963"/>
    </source>
</evidence>
<feature type="domain" description="Glycosyltransferase 2-like" evidence="1">
    <location>
        <begin position="10"/>
        <end position="46"/>
    </location>
</feature>
<sequence>MNSPLSPLISVIVPICNAARYLPRSLGSILSQSVRNIEVICIYDDS</sequence>
<organism evidence="2 3">
    <name type="scientific">Mailhella massiliensis</name>
    <dbReference type="NCBI Taxonomy" id="1903261"/>
    <lineage>
        <taxon>Bacteria</taxon>
        <taxon>Pseudomonadati</taxon>
        <taxon>Thermodesulfobacteriota</taxon>
        <taxon>Desulfovibrionia</taxon>
        <taxon>Desulfovibrionales</taxon>
        <taxon>Desulfovibrionaceae</taxon>
        <taxon>Mailhella</taxon>
    </lineage>
</organism>
<evidence type="ECO:0000313" key="2">
    <source>
        <dbReference type="EMBL" id="HJD97383.1"/>
    </source>
</evidence>
<dbReference type="SUPFAM" id="SSF53448">
    <property type="entry name" value="Nucleotide-diphospho-sugar transferases"/>
    <property type="match status" value="1"/>
</dbReference>
<gene>
    <name evidence="2" type="ORF">K8W16_07035</name>
</gene>
<reference evidence="2" key="2">
    <citation type="submission" date="2021-09" db="EMBL/GenBank/DDBJ databases">
        <authorList>
            <person name="Gilroy R."/>
        </authorList>
    </citation>
    <scope>NUCLEOTIDE SEQUENCE</scope>
    <source>
        <strain evidence="2">ChiGjej2B2-19336</strain>
    </source>
</reference>
<dbReference type="InterPro" id="IPR001173">
    <property type="entry name" value="Glyco_trans_2-like"/>
</dbReference>
<dbReference type="RefSeq" id="WP_369694462.1">
    <property type="nucleotide sequence ID" value="NZ_DYZA01000142.1"/>
</dbReference>
<dbReference type="Gene3D" id="3.90.550.10">
    <property type="entry name" value="Spore Coat Polysaccharide Biosynthesis Protein SpsA, Chain A"/>
    <property type="match status" value="1"/>
</dbReference>
<evidence type="ECO:0000259" key="1">
    <source>
        <dbReference type="Pfam" id="PF00535"/>
    </source>
</evidence>